<feature type="transmembrane region" description="Helical" evidence="1">
    <location>
        <begin position="125"/>
        <end position="147"/>
    </location>
</feature>
<evidence type="ECO:0000313" key="2">
    <source>
        <dbReference type="EMBL" id="PKA67142.1"/>
    </source>
</evidence>
<gene>
    <name evidence="2" type="ORF">AXF42_Ash004634</name>
</gene>
<name>A0A2I0BH80_9ASPA</name>
<dbReference type="OrthoDB" id="679818at2759"/>
<keyword evidence="3" id="KW-1185">Reference proteome</keyword>
<dbReference type="EMBL" id="KZ451883">
    <property type="protein sequence ID" value="PKA67142.1"/>
    <property type="molecule type" value="Genomic_DNA"/>
</dbReference>
<reference evidence="2 3" key="1">
    <citation type="journal article" date="2017" name="Nature">
        <title>The Apostasia genome and the evolution of orchids.</title>
        <authorList>
            <person name="Zhang G.Q."/>
            <person name="Liu K.W."/>
            <person name="Li Z."/>
            <person name="Lohaus R."/>
            <person name="Hsiao Y.Y."/>
            <person name="Niu S.C."/>
            <person name="Wang J.Y."/>
            <person name="Lin Y.C."/>
            <person name="Xu Q."/>
            <person name="Chen L.J."/>
            <person name="Yoshida K."/>
            <person name="Fujiwara S."/>
            <person name="Wang Z.W."/>
            <person name="Zhang Y.Q."/>
            <person name="Mitsuda N."/>
            <person name="Wang M."/>
            <person name="Liu G.H."/>
            <person name="Pecoraro L."/>
            <person name="Huang H.X."/>
            <person name="Xiao X.J."/>
            <person name="Lin M."/>
            <person name="Wu X.Y."/>
            <person name="Wu W.L."/>
            <person name="Chen Y.Y."/>
            <person name="Chang S.B."/>
            <person name="Sakamoto S."/>
            <person name="Ohme-Takagi M."/>
            <person name="Yagi M."/>
            <person name="Zeng S.J."/>
            <person name="Shen C.Y."/>
            <person name="Yeh C.M."/>
            <person name="Luo Y.B."/>
            <person name="Tsai W.C."/>
            <person name="Van de Peer Y."/>
            <person name="Liu Z.J."/>
        </authorList>
    </citation>
    <scope>NUCLEOTIDE SEQUENCE [LARGE SCALE GENOMIC DNA]</scope>
    <source>
        <strain evidence="3">cv. Shenzhen</strain>
        <tissue evidence="2">Stem</tissue>
    </source>
</reference>
<dbReference type="PANTHER" id="PTHR38364:SF1">
    <property type="entry name" value="OS04G0475300 PROTEIN"/>
    <property type="match status" value="1"/>
</dbReference>
<dbReference type="AlphaFoldDB" id="A0A2I0BH80"/>
<accession>A0A2I0BH80</accession>
<keyword evidence="1" id="KW-0472">Membrane</keyword>
<keyword evidence="1" id="KW-1133">Transmembrane helix</keyword>
<evidence type="ECO:0000313" key="3">
    <source>
        <dbReference type="Proteomes" id="UP000236161"/>
    </source>
</evidence>
<dbReference type="STRING" id="1088818.A0A2I0BH80"/>
<organism evidence="2 3">
    <name type="scientific">Apostasia shenzhenica</name>
    <dbReference type="NCBI Taxonomy" id="1088818"/>
    <lineage>
        <taxon>Eukaryota</taxon>
        <taxon>Viridiplantae</taxon>
        <taxon>Streptophyta</taxon>
        <taxon>Embryophyta</taxon>
        <taxon>Tracheophyta</taxon>
        <taxon>Spermatophyta</taxon>
        <taxon>Magnoliopsida</taxon>
        <taxon>Liliopsida</taxon>
        <taxon>Asparagales</taxon>
        <taxon>Orchidaceae</taxon>
        <taxon>Apostasioideae</taxon>
        <taxon>Apostasia</taxon>
    </lineage>
</organism>
<evidence type="ECO:0000256" key="1">
    <source>
        <dbReference type="SAM" id="Phobius"/>
    </source>
</evidence>
<keyword evidence="1" id="KW-0812">Transmembrane</keyword>
<dbReference type="PANTHER" id="PTHR38364">
    <property type="entry name" value="OSJNBA0022H21.9 PROTEIN"/>
    <property type="match status" value="1"/>
</dbReference>
<dbReference type="Proteomes" id="UP000236161">
    <property type="component" value="Unassembled WGS sequence"/>
</dbReference>
<sequence>MADRERTPSWGDCIDTLTHILTYPTTTPSLHSQLFVASRVPCFLRWDYPPFLCPDPTPTILRWAEGLFRRRVAKFGRLQASWRSKCPFQQPPPLVLSTAVKPAPPRWMPENLREHFRQRIQRGRLGLRVSPLLVVTVPNLLLLLLLFCDPDWYRCQEKW</sequence>
<proteinExistence type="predicted"/>
<protein>
    <submittedName>
        <fullName evidence="2">Uncharacterized protein</fullName>
    </submittedName>
</protein>